<keyword evidence="2" id="KW-1185">Reference proteome</keyword>
<dbReference type="Pfam" id="PF05402">
    <property type="entry name" value="PqqD"/>
    <property type="match status" value="1"/>
</dbReference>
<comment type="caution">
    <text evidence="1">The sequence shown here is derived from an EMBL/GenBank/DDBJ whole genome shotgun (WGS) entry which is preliminary data.</text>
</comment>
<evidence type="ECO:0000313" key="2">
    <source>
        <dbReference type="Proteomes" id="UP001141950"/>
    </source>
</evidence>
<dbReference type="Gene3D" id="1.10.10.1150">
    <property type="entry name" value="Coenzyme PQQ synthesis protein D (PqqD)"/>
    <property type="match status" value="1"/>
</dbReference>
<reference evidence="1" key="1">
    <citation type="submission" date="2022-08" db="EMBL/GenBank/DDBJ databases">
        <title>The genomic sequence of strain Paenibacillus sp. SCIV0701.</title>
        <authorList>
            <person name="Zhao H."/>
        </authorList>
    </citation>
    <scope>NUCLEOTIDE SEQUENCE</scope>
    <source>
        <strain evidence="1">SCIV0701</strain>
    </source>
</reference>
<dbReference type="NCBIfam" id="NF033536">
    <property type="entry name" value="lasso_PqqD_Bac"/>
    <property type="match status" value="1"/>
</dbReference>
<dbReference type="AlphaFoldDB" id="A0A9X2MLP4"/>
<organism evidence="1 2">
    <name type="scientific">Paenibacillus soyae</name>
    <dbReference type="NCBI Taxonomy" id="2969249"/>
    <lineage>
        <taxon>Bacteria</taxon>
        <taxon>Bacillati</taxon>
        <taxon>Bacillota</taxon>
        <taxon>Bacilli</taxon>
        <taxon>Bacillales</taxon>
        <taxon>Paenibacillaceae</taxon>
        <taxon>Paenibacillus</taxon>
    </lineage>
</organism>
<sequence length="103" mass="11327">MKPSLNEFDVITSSKENIVSDMGGEKVMLSVQTGNYYNLGQVGGQIWDAIAEPIAIGDLIERLITEFDVERAQCAEHVFAFLDHLMKEGLILVHSQNESMAGA</sequence>
<accession>A0A9X2MLP4</accession>
<dbReference type="EMBL" id="JANIPJ010000001">
    <property type="protein sequence ID" value="MCR2802525.1"/>
    <property type="molecule type" value="Genomic_DNA"/>
</dbReference>
<name>A0A9X2MLP4_9BACL</name>
<dbReference type="RefSeq" id="WP_257442058.1">
    <property type="nucleotide sequence ID" value="NZ_JANIPJ010000001.1"/>
</dbReference>
<proteinExistence type="predicted"/>
<dbReference type="InterPro" id="IPR041881">
    <property type="entry name" value="PqqD_sf"/>
</dbReference>
<dbReference type="InterPro" id="IPR008792">
    <property type="entry name" value="PQQD"/>
</dbReference>
<dbReference type="Proteomes" id="UP001141950">
    <property type="component" value="Unassembled WGS sequence"/>
</dbReference>
<gene>
    <name evidence="1" type="ORF">NQZ67_01400</name>
</gene>
<protein>
    <submittedName>
        <fullName evidence="1">Lasso peptide biosynthesis PqqD family chaperone</fullName>
    </submittedName>
</protein>
<evidence type="ECO:0000313" key="1">
    <source>
        <dbReference type="EMBL" id="MCR2802525.1"/>
    </source>
</evidence>